<comment type="caution">
    <text evidence="1">The sequence shown here is derived from an EMBL/GenBank/DDBJ whole genome shotgun (WGS) entry which is preliminary data.</text>
</comment>
<dbReference type="EMBL" id="LXQA011098778">
    <property type="protein sequence ID" value="MCI84760.1"/>
    <property type="molecule type" value="Genomic_DNA"/>
</dbReference>
<dbReference type="AlphaFoldDB" id="A0A392VE31"/>
<proteinExistence type="predicted"/>
<evidence type="ECO:0000313" key="2">
    <source>
        <dbReference type="Proteomes" id="UP000265520"/>
    </source>
</evidence>
<organism evidence="1 2">
    <name type="scientific">Trifolium medium</name>
    <dbReference type="NCBI Taxonomy" id="97028"/>
    <lineage>
        <taxon>Eukaryota</taxon>
        <taxon>Viridiplantae</taxon>
        <taxon>Streptophyta</taxon>
        <taxon>Embryophyta</taxon>
        <taxon>Tracheophyta</taxon>
        <taxon>Spermatophyta</taxon>
        <taxon>Magnoliopsida</taxon>
        <taxon>eudicotyledons</taxon>
        <taxon>Gunneridae</taxon>
        <taxon>Pentapetalae</taxon>
        <taxon>rosids</taxon>
        <taxon>fabids</taxon>
        <taxon>Fabales</taxon>
        <taxon>Fabaceae</taxon>
        <taxon>Papilionoideae</taxon>
        <taxon>50 kb inversion clade</taxon>
        <taxon>NPAAA clade</taxon>
        <taxon>Hologalegina</taxon>
        <taxon>IRL clade</taxon>
        <taxon>Trifolieae</taxon>
        <taxon>Trifolium</taxon>
    </lineage>
</organism>
<accession>A0A392VE31</accession>
<dbReference type="Proteomes" id="UP000265520">
    <property type="component" value="Unassembled WGS sequence"/>
</dbReference>
<sequence>EIVHLIRSFSAQGKYLPDHSPGLLTLGTLMNFFSVVKANYLLPTDIDPMP</sequence>
<keyword evidence="2" id="KW-1185">Reference proteome</keyword>
<feature type="non-terminal residue" evidence="1">
    <location>
        <position position="1"/>
    </location>
</feature>
<protein>
    <submittedName>
        <fullName evidence="1">Uncharacterized protein</fullName>
    </submittedName>
</protein>
<reference evidence="1 2" key="1">
    <citation type="journal article" date="2018" name="Front. Plant Sci.">
        <title>Red Clover (Trifolium pratense) and Zigzag Clover (T. medium) - A Picture of Genomic Similarities and Differences.</title>
        <authorList>
            <person name="Dluhosova J."/>
            <person name="Istvanek J."/>
            <person name="Nedelnik J."/>
            <person name="Repkova J."/>
        </authorList>
    </citation>
    <scope>NUCLEOTIDE SEQUENCE [LARGE SCALE GENOMIC DNA]</scope>
    <source>
        <strain evidence="2">cv. 10/8</strain>
        <tissue evidence="1">Leaf</tissue>
    </source>
</reference>
<name>A0A392VE31_9FABA</name>
<evidence type="ECO:0000313" key="1">
    <source>
        <dbReference type="EMBL" id="MCI84760.1"/>
    </source>
</evidence>